<keyword evidence="3 5" id="KW-1133">Transmembrane helix</keyword>
<feature type="transmembrane region" description="Helical" evidence="5">
    <location>
        <begin position="244"/>
        <end position="265"/>
    </location>
</feature>
<reference evidence="7 8" key="1">
    <citation type="journal article" date="2015" name="Fungal Genet. Biol.">
        <title>Evolution of novel wood decay mechanisms in Agaricales revealed by the genome sequences of Fistulina hepatica and Cylindrobasidium torrendii.</title>
        <authorList>
            <person name="Floudas D."/>
            <person name="Held B.W."/>
            <person name="Riley R."/>
            <person name="Nagy L.G."/>
            <person name="Koehler G."/>
            <person name="Ransdell A.S."/>
            <person name="Younus H."/>
            <person name="Chow J."/>
            <person name="Chiniquy J."/>
            <person name="Lipzen A."/>
            <person name="Tritt A."/>
            <person name="Sun H."/>
            <person name="Haridas S."/>
            <person name="LaButti K."/>
            <person name="Ohm R.A."/>
            <person name="Kues U."/>
            <person name="Blanchette R.A."/>
            <person name="Grigoriev I.V."/>
            <person name="Minto R.E."/>
            <person name="Hibbett D.S."/>
        </authorList>
    </citation>
    <scope>NUCLEOTIDE SEQUENCE [LARGE SCALE GENOMIC DNA]</scope>
    <source>
        <strain evidence="7 8">FP15055 ss-10</strain>
    </source>
</reference>
<accession>A0A0D7B1S5</accession>
<feature type="domain" description="Amino acid permease/ SLC12A" evidence="6">
    <location>
        <begin position="54"/>
        <end position="509"/>
    </location>
</feature>
<dbReference type="PIRSF" id="PIRSF006060">
    <property type="entry name" value="AA_transporter"/>
    <property type="match status" value="1"/>
</dbReference>
<protein>
    <recommendedName>
        <fullName evidence="6">Amino acid permease/ SLC12A domain-containing protein</fullName>
    </recommendedName>
</protein>
<evidence type="ECO:0000256" key="4">
    <source>
        <dbReference type="ARBA" id="ARBA00023136"/>
    </source>
</evidence>
<dbReference type="GO" id="GO:0015171">
    <property type="term" value="F:amino acid transmembrane transporter activity"/>
    <property type="evidence" value="ECO:0007669"/>
    <property type="project" value="TreeGrafter"/>
</dbReference>
<evidence type="ECO:0000256" key="2">
    <source>
        <dbReference type="ARBA" id="ARBA00022692"/>
    </source>
</evidence>
<feature type="transmembrane region" description="Helical" evidence="5">
    <location>
        <begin position="56"/>
        <end position="79"/>
    </location>
</feature>
<evidence type="ECO:0000313" key="8">
    <source>
        <dbReference type="Proteomes" id="UP000054007"/>
    </source>
</evidence>
<evidence type="ECO:0000256" key="3">
    <source>
        <dbReference type="ARBA" id="ARBA00022989"/>
    </source>
</evidence>
<feature type="transmembrane region" description="Helical" evidence="5">
    <location>
        <begin position="485"/>
        <end position="505"/>
    </location>
</feature>
<feature type="transmembrane region" description="Helical" evidence="5">
    <location>
        <begin position="163"/>
        <end position="183"/>
    </location>
</feature>
<dbReference type="AlphaFoldDB" id="A0A0D7B1S5"/>
<dbReference type="STRING" id="1314674.A0A0D7B1S5"/>
<dbReference type="Proteomes" id="UP000054007">
    <property type="component" value="Unassembled WGS sequence"/>
</dbReference>
<organism evidence="7 8">
    <name type="scientific">Cylindrobasidium torrendii FP15055 ss-10</name>
    <dbReference type="NCBI Taxonomy" id="1314674"/>
    <lineage>
        <taxon>Eukaryota</taxon>
        <taxon>Fungi</taxon>
        <taxon>Dikarya</taxon>
        <taxon>Basidiomycota</taxon>
        <taxon>Agaricomycotina</taxon>
        <taxon>Agaricomycetes</taxon>
        <taxon>Agaricomycetidae</taxon>
        <taxon>Agaricales</taxon>
        <taxon>Marasmiineae</taxon>
        <taxon>Physalacriaceae</taxon>
        <taxon>Cylindrobasidium</taxon>
    </lineage>
</organism>
<dbReference type="EMBL" id="KN880651">
    <property type="protein sequence ID" value="KIY64150.1"/>
    <property type="molecule type" value="Genomic_DNA"/>
</dbReference>
<evidence type="ECO:0000259" key="6">
    <source>
        <dbReference type="Pfam" id="PF00324"/>
    </source>
</evidence>
<dbReference type="GO" id="GO:0016020">
    <property type="term" value="C:membrane"/>
    <property type="evidence" value="ECO:0007669"/>
    <property type="project" value="UniProtKB-SubCell"/>
</dbReference>
<feature type="transmembrane region" description="Helical" evidence="5">
    <location>
        <begin position="411"/>
        <end position="436"/>
    </location>
</feature>
<evidence type="ECO:0000256" key="5">
    <source>
        <dbReference type="SAM" id="Phobius"/>
    </source>
</evidence>
<name>A0A0D7B1S5_9AGAR</name>
<keyword evidence="2 5" id="KW-0812">Transmembrane</keyword>
<dbReference type="InterPro" id="IPR050524">
    <property type="entry name" value="APC_YAT"/>
</dbReference>
<feature type="transmembrane region" description="Helical" evidence="5">
    <location>
        <begin position="285"/>
        <end position="305"/>
    </location>
</feature>
<dbReference type="PANTHER" id="PTHR43341">
    <property type="entry name" value="AMINO ACID PERMEASE"/>
    <property type="match status" value="1"/>
</dbReference>
<feature type="transmembrane region" description="Helical" evidence="5">
    <location>
        <begin position="190"/>
        <end position="210"/>
    </location>
</feature>
<sequence>MANSHSEFAPLLMGYHIDSDVEVQSTHVPASPSSYLGRASTEEAQLRRGLNGRHTAIIAIAAGIGTGLFLGSGSALSIAGPLGLLIGYAIMGVVNSGIAFISAETAAFLPVSGGFIRHIPMFTDRALGITVGYMFWYLLCITSATEVVAASSLISFWRPDINAAIFITLFGVAVISLNFLPVHVYGEIEFFFGLLKCLMVIGLILAGLIVDLGGSPSGEFIGGRNWHGNPIKEYLVEGTTGRFLAVWSTLINAAFALGNIQIAAIGGSECVNPRVNLPKALRRTFWRILIFYLLSLLVVGLIVSADDERLGKGSSTASSPFVVAFTTAGIKALPSIINAIVITSAFSSGNGMIFLASRTLVGLASDGYASRIFLRTNRFGAPYWAVGVSCAFLPLAYLNCSGDTPTTVFNWFMSLVAIAGLNVYWVICVAYVRFFLGMRARGIDRNILFYKSWGQPWVAIACGILCFIIVLTSGFPVFFPGNWSTSTFLSNYMNCFLFVILYVGLKFTTDSPWIKYEDMDFSEIDAIKAEKAAIKGDFGALRKKTPWWRVVLEKFLDQ</sequence>
<dbReference type="Pfam" id="PF00324">
    <property type="entry name" value="AA_permease"/>
    <property type="match status" value="1"/>
</dbReference>
<dbReference type="InterPro" id="IPR004841">
    <property type="entry name" value="AA-permease/SLC12A_dom"/>
</dbReference>
<feature type="transmembrane region" description="Helical" evidence="5">
    <location>
        <begin position="133"/>
        <end position="157"/>
    </location>
</feature>
<comment type="subcellular location">
    <subcellularLocation>
        <location evidence="1">Membrane</location>
        <topology evidence="1">Multi-pass membrane protein</topology>
    </subcellularLocation>
</comment>
<keyword evidence="8" id="KW-1185">Reference proteome</keyword>
<evidence type="ECO:0000256" key="1">
    <source>
        <dbReference type="ARBA" id="ARBA00004141"/>
    </source>
</evidence>
<dbReference type="OrthoDB" id="10062876at2759"/>
<gene>
    <name evidence="7" type="ORF">CYLTODRAFT_425476</name>
</gene>
<dbReference type="Gene3D" id="1.20.1740.10">
    <property type="entry name" value="Amino acid/polyamine transporter I"/>
    <property type="match status" value="1"/>
</dbReference>
<feature type="transmembrane region" description="Helical" evidence="5">
    <location>
        <begin position="85"/>
        <end position="112"/>
    </location>
</feature>
<proteinExistence type="predicted"/>
<evidence type="ECO:0000313" key="7">
    <source>
        <dbReference type="EMBL" id="KIY64150.1"/>
    </source>
</evidence>
<keyword evidence="4 5" id="KW-0472">Membrane</keyword>
<dbReference type="PANTHER" id="PTHR43341:SF39">
    <property type="entry name" value="AMINO ACID TRANSPORTER (EUROFUNG)-RELATED"/>
    <property type="match status" value="1"/>
</dbReference>
<feature type="transmembrane region" description="Helical" evidence="5">
    <location>
        <begin position="457"/>
        <end position="479"/>
    </location>
</feature>
<feature type="transmembrane region" description="Helical" evidence="5">
    <location>
        <begin position="381"/>
        <end position="399"/>
    </location>
</feature>